<keyword evidence="6 7" id="KW-0472">Membrane</keyword>
<reference evidence="9" key="1">
    <citation type="journal article" date="2019" name="Int. J. Syst. Evol. Microbiol.">
        <title>The Global Catalogue of Microorganisms (GCM) 10K type strain sequencing project: providing services to taxonomists for standard genome sequencing and annotation.</title>
        <authorList>
            <consortium name="The Broad Institute Genomics Platform"/>
            <consortium name="The Broad Institute Genome Sequencing Center for Infectious Disease"/>
            <person name="Wu L."/>
            <person name="Ma J."/>
        </authorList>
    </citation>
    <scope>NUCLEOTIDE SEQUENCE [LARGE SCALE GENOMIC DNA]</scope>
    <source>
        <strain evidence="9">JCM 9651</strain>
    </source>
</reference>
<sequence length="180" mass="18173">MKLRTERPGQSATVGTGLTPPLSAADAGLLLLRLTVGLTMAGHGAQKLFGLFGGQGLEATGKWFAHLGYEPGVFFAGLTGTSELLGGLGLALGLFTPLAAAAVFGIMINAMAVDVGKGLWSTSGGIEYPMTVAAVALAVAAVGPGRLSLDGRFPWRDGGWLPAAFVLCFGGLAAALVLVF</sequence>
<evidence type="ECO:0000313" key="9">
    <source>
        <dbReference type="Proteomes" id="UP001499990"/>
    </source>
</evidence>
<keyword evidence="3" id="KW-1003">Cell membrane</keyword>
<keyword evidence="4 7" id="KW-0812">Transmembrane</keyword>
<dbReference type="InterPro" id="IPR051907">
    <property type="entry name" value="DoxX-like_oxidoreductase"/>
</dbReference>
<proteinExistence type="inferred from homology"/>
<gene>
    <name evidence="8" type="ORF">GCM10020367_33670</name>
</gene>
<keyword evidence="5 7" id="KW-1133">Transmembrane helix</keyword>
<comment type="subcellular location">
    <subcellularLocation>
        <location evidence="1">Cell membrane</location>
        <topology evidence="1">Multi-pass membrane protein</topology>
    </subcellularLocation>
</comment>
<feature type="transmembrane region" description="Helical" evidence="7">
    <location>
        <begin position="159"/>
        <end position="179"/>
    </location>
</feature>
<organism evidence="8 9">
    <name type="scientific">Streptomyces sannanensis</name>
    <dbReference type="NCBI Taxonomy" id="285536"/>
    <lineage>
        <taxon>Bacteria</taxon>
        <taxon>Bacillati</taxon>
        <taxon>Actinomycetota</taxon>
        <taxon>Actinomycetes</taxon>
        <taxon>Kitasatosporales</taxon>
        <taxon>Streptomycetaceae</taxon>
        <taxon>Streptomyces</taxon>
    </lineage>
</organism>
<dbReference type="RefSeq" id="WP_345038317.1">
    <property type="nucleotide sequence ID" value="NZ_BAAAYL010000001.1"/>
</dbReference>
<evidence type="ECO:0000256" key="1">
    <source>
        <dbReference type="ARBA" id="ARBA00004651"/>
    </source>
</evidence>
<evidence type="ECO:0000256" key="2">
    <source>
        <dbReference type="ARBA" id="ARBA00006679"/>
    </source>
</evidence>
<dbReference type="Proteomes" id="UP001499990">
    <property type="component" value="Unassembled WGS sequence"/>
</dbReference>
<dbReference type="EMBL" id="BAAAYL010000001">
    <property type="protein sequence ID" value="GAA3373502.1"/>
    <property type="molecule type" value="Genomic_DNA"/>
</dbReference>
<comment type="caution">
    <text evidence="8">The sequence shown here is derived from an EMBL/GenBank/DDBJ whole genome shotgun (WGS) entry which is preliminary data.</text>
</comment>
<evidence type="ECO:0000256" key="3">
    <source>
        <dbReference type="ARBA" id="ARBA00022475"/>
    </source>
</evidence>
<feature type="transmembrane region" description="Helical" evidence="7">
    <location>
        <begin position="84"/>
        <end position="108"/>
    </location>
</feature>
<evidence type="ECO:0000256" key="5">
    <source>
        <dbReference type="ARBA" id="ARBA00022989"/>
    </source>
</evidence>
<feature type="transmembrane region" description="Helical" evidence="7">
    <location>
        <begin position="128"/>
        <end position="147"/>
    </location>
</feature>
<dbReference type="PANTHER" id="PTHR33452">
    <property type="entry name" value="OXIDOREDUCTASE CATD-RELATED"/>
    <property type="match status" value="1"/>
</dbReference>
<dbReference type="Pfam" id="PF07681">
    <property type="entry name" value="DoxX"/>
    <property type="match status" value="1"/>
</dbReference>
<evidence type="ECO:0000313" key="8">
    <source>
        <dbReference type="EMBL" id="GAA3373502.1"/>
    </source>
</evidence>
<evidence type="ECO:0000256" key="4">
    <source>
        <dbReference type="ARBA" id="ARBA00022692"/>
    </source>
</evidence>
<keyword evidence="9" id="KW-1185">Reference proteome</keyword>
<protein>
    <submittedName>
        <fullName evidence="8">DoxX family membrane protein</fullName>
    </submittedName>
</protein>
<evidence type="ECO:0000256" key="7">
    <source>
        <dbReference type="SAM" id="Phobius"/>
    </source>
</evidence>
<name>A0ABP6SCZ7_9ACTN</name>
<dbReference type="PANTHER" id="PTHR33452:SF1">
    <property type="entry name" value="INNER MEMBRANE PROTEIN YPHA-RELATED"/>
    <property type="match status" value="1"/>
</dbReference>
<dbReference type="InterPro" id="IPR032808">
    <property type="entry name" value="DoxX"/>
</dbReference>
<comment type="similarity">
    <text evidence="2">Belongs to the DoxX family.</text>
</comment>
<accession>A0ABP6SCZ7</accession>
<evidence type="ECO:0000256" key="6">
    <source>
        <dbReference type="ARBA" id="ARBA00023136"/>
    </source>
</evidence>